<dbReference type="CDD" id="cd04301">
    <property type="entry name" value="NAT_SF"/>
    <property type="match status" value="1"/>
</dbReference>
<dbReference type="InterPro" id="IPR016181">
    <property type="entry name" value="Acyl_CoA_acyltransferase"/>
</dbReference>
<feature type="domain" description="N-acetyltransferase" evidence="3">
    <location>
        <begin position="5"/>
        <end position="146"/>
    </location>
</feature>
<dbReference type="InterPro" id="IPR051556">
    <property type="entry name" value="N-term/lysine_N-AcTrnsfr"/>
</dbReference>
<dbReference type="Gene3D" id="3.40.630.30">
    <property type="match status" value="1"/>
</dbReference>
<dbReference type="PANTHER" id="PTHR42919:SF8">
    <property type="entry name" value="N-ALPHA-ACETYLTRANSFERASE 50"/>
    <property type="match status" value="1"/>
</dbReference>
<reference evidence="4 5" key="1">
    <citation type="journal article" date="2019" name="Environ. Microbiol.">
        <title>Species interactions and distinct microbial communities in high Arctic permafrost affected cryosols are associated with the CH4 and CO2 gas fluxes.</title>
        <authorList>
            <person name="Altshuler I."/>
            <person name="Hamel J."/>
            <person name="Turney S."/>
            <person name="Magnuson E."/>
            <person name="Levesque R."/>
            <person name="Greer C."/>
            <person name="Whyte L.G."/>
        </authorList>
    </citation>
    <scope>NUCLEOTIDE SEQUENCE [LARGE SCALE GENOMIC DNA]</scope>
    <source>
        <strain evidence="4 5">42</strain>
    </source>
</reference>
<dbReference type="PANTHER" id="PTHR42919">
    <property type="entry name" value="N-ALPHA-ACETYLTRANSFERASE"/>
    <property type="match status" value="1"/>
</dbReference>
<dbReference type="Pfam" id="PF00583">
    <property type="entry name" value="Acetyltransf_1"/>
    <property type="match status" value="1"/>
</dbReference>
<dbReference type="RefSeq" id="WP_140502574.1">
    <property type="nucleotide sequence ID" value="NZ_RCZH01000001.1"/>
</dbReference>
<evidence type="ECO:0000256" key="2">
    <source>
        <dbReference type="ARBA" id="ARBA00023315"/>
    </source>
</evidence>
<dbReference type="InterPro" id="IPR000182">
    <property type="entry name" value="GNAT_dom"/>
</dbReference>
<dbReference type="OrthoDB" id="9805924at2"/>
<keyword evidence="5" id="KW-1185">Reference proteome</keyword>
<evidence type="ECO:0000256" key="1">
    <source>
        <dbReference type="ARBA" id="ARBA00022679"/>
    </source>
</evidence>
<dbReference type="AlphaFoldDB" id="A0A502F783"/>
<keyword evidence="2" id="KW-0012">Acyltransferase</keyword>
<sequence>MKSIYQIKKIETTAEINQCWDVAYVLRPHLDKNNWNATIAEMMQNEKYSIAGIMDGDKVAAFAGYRIMTSLHSGNIIYIDDLCTLEAYRGKGFATQLLNHVKEVAISLNKEAVVLDTGFNNNTAQKVYLKNGFELVAVHLANRLKK</sequence>
<keyword evidence="1 4" id="KW-0808">Transferase</keyword>
<comment type="caution">
    <text evidence="4">The sequence shown here is derived from an EMBL/GenBank/DDBJ whole genome shotgun (WGS) entry which is preliminary data.</text>
</comment>
<proteinExistence type="predicted"/>
<dbReference type="EMBL" id="RCZH01000001">
    <property type="protein sequence ID" value="TPG45176.1"/>
    <property type="molecule type" value="Genomic_DNA"/>
</dbReference>
<evidence type="ECO:0000313" key="4">
    <source>
        <dbReference type="EMBL" id="TPG45176.1"/>
    </source>
</evidence>
<dbReference type="SUPFAM" id="SSF55729">
    <property type="entry name" value="Acyl-CoA N-acyltransferases (Nat)"/>
    <property type="match status" value="1"/>
</dbReference>
<protein>
    <submittedName>
        <fullName evidence="4">GNAT family N-acetyltransferase</fullName>
    </submittedName>
</protein>
<evidence type="ECO:0000313" key="5">
    <source>
        <dbReference type="Proteomes" id="UP000319700"/>
    </source>
</evidence>
<evidence type="ECO:0000259" key="3">
    <source>
        <dbReference type="PROSITE" id="PS51186"/>
    </source>
</evidence>
<organism evidence="4 5">
    <name type="scientific">Flavobacterium pectinovorum</name>
    <dbReference type="NCBI Taxonomy" id="29533"/>
    <lineage>
        <taxon>Bacteria</taxon>
        <taxon>Pseudomonadati</taxon>
        <taxon>Bacteroidota</taxon>
        <taxon>Flavobacteriia</taxon>
        <taxon>Flavobacteriales</taxon>
        <taxon>Flavobacteriaceae</taxon>
        <taxon>Flavobacterium</taxon>
    </lineage>
</organism>
<accession>A0A502F783</accession>
<dbReference type="PROSITE" id="PS51186">
    <property type="entry name" value="GNAT"/>
    <property type="match status" value="1"/>
</dbReference>
<dbReference type="GO" id="GO:0016747">
    <property type="term" value="F:acyltransferase activity, transferring groups other than amino-acyl groups"/>
    <property type="evidence" value="ECO:0007669"/>
    <property type="project" value="InterPro"/>
</dbReference>
<dbReference type="Proteomes" id="UP000319700">
    <property type="component" value="Unassembled WGS sequence"/>
</dbReference>
<name>A0A502F783_9FLAO</name>
<gene>
    <name evidence="4" type="ORF">EAH81_00810</name>
</gene>